<protein>
    <recommendedName>
        <fullName evidence="3">MARVEL domain-containing protein</fullName>
    </recommendedName>
</protein>
<keyword evidence="1" id="KW-0812">Transmembrane</keyword>
<dbReference type="InParanoid" id="A0A1X7U4P7"/>
<evidence type="ECO:0008006" key="3">
    <source>
        <dbReference type="Google" id="ProtNLM"/>
    </source>
</evidence>
<keyword evidence="1" id="KW-0472">Membrane</keyword>
<feature type="transmembrane region" description="Helical" evidence="1">
    <location>
        <begin position="115"/>
        <end position="136"/>
    </location>
</feature>
<feature type="transmembrane region" description="Helical" evidence="1">
    <location>
        <begin position="179"/>
        <end position="202"/>
    </location>
</feature>
<evidence type="ECO:0000256" key="1">
    <source>
        <dbReference type="SAM" id="Phobius"/>
    </source>
</evidence>
<accession>A0A1X7U4P7</accession>
<sequence length="228" mass="24567">FIFIDTIMPRSSGSRIKNNLSVASLALLFVSLGAAGTSLGLIQANTSNGASCNFFITYSQLINESLYNYNVPTCKLSIASATIATICLALLTAIELFSVLYSMDIKTLFAKIMQTVFFTGSIVTLSITTTVVSAGWGKTCFTYFNITSKHPDTDSGFHCDGPQYTSSGSGPFPPNGGEFITAAVCAGFGALLTILTLSFFIVKQRINIYVRPQNLNVQDEFPMTSNEF</sequence>
<organism evidence="2">
    <name type="scientific">Amphimedon queenslandica</name>
    <name type="common">Sponge</name>
    <dbReference type="NCBI Taxonomy" id="400682"/>
    <lineage>
        <taxon>Eukaryota</taxon>
        <taxon>Metazoa</taxon>
        <taxon>Porifera</taxon>
        <taxon>Demospongiae</taxon>
        <taxon>Heteroscleromorpha</taxon>
        <taxon>Haplosclerida</taxon>
        <taxon>Niphatidae</taxon>
        <taxon>Amphimedon</taxon>
    </lineage>
</organism>
<name>A0A1X7U4P7_AMPQE</name>
<keyword evidence="1" id="KW-1133">Transmembrane helix</keyword>
<proteinExistence type="predicted"/>
<dbReference type="EnsemblMetazoa" id="Aqu2.1.22514_001">
    <property type="protein sequence ID" value="Aqu2.1.22514_001"/>
    <property type="gene ID" value="Aqu2.1.22514"/>
</dbReference>
<reference evidence="2" key="1">
    <citation type="submission" date="2017-05" db="UniProtKB">
        <authorList>
            <consortium name="EnsemblMetazoa"/>
        </authorList>
    </citation>
    <scope>IDENTIFICATION</scope>
</reference>
<feature type="transmembrane region" description="Helical" evidence="1">
    <location>
        <begin position="78"/>
        <end position="103"/>
    </location>
</feature>
<dbReference type="AlphaFoldDB" id="A0A1X7U4P7"/>
<evidence type="ECO:0000313" key="2">
    <source>
        <dbReference type="EnsemblMetazoa" id="Aqu2.1.22514_001"/>
    </source>
</evidence>